<reference evidence="2" key="2">
    <citation type="submission" date="2017-10" db="EMBL/GenBank/DDBJ databases">
        <title>Ladona fulva Genome sequencing and assembly.</title>
        <authorList>
            <person name="Murali S."/>
            <person name="Richards S."/>
            <person name="Bandaranaike D."/>
            <person name="Bellair M."/>
            <person name="Blankenburg K."/>
            <person name="Chao H."/>
            <person name="Dinh H."/>
            <person name="Doddapaneni H."/>
            <person name="Dugan-Rocha S."/>
            <person name="Elkadiri S."/>
            <person name="Gnanaolivu R."/>
            <person name="Hernandez B."/>
            <person name="Skinner E."/>
            <person name="Javaid M."/>
            <person name="Lee S."/>
            <person name="Li M."/>
            <person name="Ming W."/>
            <person name="Munidasa M."/>
            <person name="Muniz J."/>
            <person name="Nguyen L."/>
            <person name="Hughes D."/>
            <person name="Osuji N."/>
            <person name="Pu L.-L."/>
            <person name="Puazo M."/>
            <person name="Qu C."/>
            <person name="Quiroz J."/>
            <person name="Raj R."/>
            <person name="Weissenberger G."/>
            <person name="Xin Y."/>
            <person name="Zou X."/>
            <person name="Han Y."/>
            <person name="Worley K."/>
            <person name="Muzny D."/>
            <person name="Gibbs R."/>
        </authorList>
    </citation>
    <scope>NUCLEOTIDE SEQUENCE</scope>
    <source>
        <strain evidence="2">Sampled in the wild</strain>
    </source>
</reference>
<dbReference type="EMBL" id="KZ308917">
    <property type="protein sequence ID" value="KAG8235503.1"/>
    <property type="molecule type" value="Genomic_DNA"/>
</dbReference>
<dbReference type="Proteomes" id="UP000792457">
    <property type="component" value="Unassembled WGS sequence"/>
</dbReference>
<reference evidence="2" key="1">
    <citation type="submission" date="2013-04" db="EMBL/GenBank/DDBJ databases">
        <authorList>
            <person name="Qu J."/>
            <person name="Murali S.C."/>
            <person name="Bandaranaike D."/>
            <person name="Bellair M."/>
            <person name="Blankenburg K."/>
            <person name="Chao H."/>
            <person name="Dinh H."/>
            <person name="Doddapaneni H."/>
            <person name="Downs B."/>
            <person name="Dugan-Rocha S."/>
            <person name="Elkadiri S."/>
            <person name="Gnanaolivu R.D."/>
            <person name="Hernandez B."/>
            <person name="Javaid M."/>
            <person name="Jayaseelan J.C."/>
            <person name="Lee S."/>
            <person name="Li M."/>
            <person name="Ming W."/>
            <person name="Munidasa M."/>
            <person name="Muniz J."/>
            <person name="Nguyen L."/>
            <person name="Ongeri F."/>
            <person name="Osuji N."/>
            <person name="Pu L.-L."/>
            <person name="Puazo M."/>
            <person name="Qu C."/>
            <person name="Quiroz J."/>
            <person name="Raj R."/>
            <person name="Weissenberger G."/>
            <person name="Xin Y."/>
            <person name="Zou X."/>
            <person name="Han Y."/>
            <person name="Richards S."/>
            <person name="Worley K."/>
            <person name="Muzny D."/>
            <person name="Gibbs R."/>
        </authorList>
    </citation>
    <scope>NUCLEOTIDE SEQUENCE</scope>
    <source>
        <strain evidence="2">Sampled in the wild</strain>
    </source>
</reference>
<protein>
    <submittedName>
        <fullName evidence="2">Uncharacterized protein</fullName>
    </submittedName>
</protein>
<evidence type="ECO:0000256" key="1">
    <source>
        <dbReference type="SAM" id="MobiDB-lite"/>
    </source>
</evidence>
<evidence type="ECO:0000313" key="2">
    <source>
        <dbReference type="EMBL" id="KAG8235503.1"/>
    </source>
</evidence>
<proteinExistence type="predicted"/>
<comment type="caution">
    <text evidence="2">The sequence shown here is derived from an EMBL/GenBank/DDBJ whole genome shotgun (WGS) entry which is preliminary data.</text>
</comment>
<keyword evidence="3" id="KW-1185">Reference proteome</keyword>
<name>A0A8K0P832_LADFU</name>
<dbReference type="AlphaFoldDB" id="A0A8K0P832"/>
<sequence length="168" mass="16544">MISALVTISIAASETVRCCGYGEGESRTLPRGPPAPGTSPGGEKGAGCTGVECAGAALSLGAAAFAPATPIPEVPPPRQYTVAASVDSDGAAEDDFHVAVCHHIGGGRGGERDGPVGDPKVAGHEELHQRIPGESFRGGPSGASCVRPDALGGGVFAAGGVDLRTAYV</sequence>
<accession>A0A8K0P832</accession>
<evidence type="ECO:0000313" key="3">
    <source>
        <dbReference type="Proteomes" id="UP000792457"/>
    </source>
</evidence>
<gene>
    <name evidence="2" type="ORF">J437_LFUL015650</name>
</gene>
<organism evidence="2 3">
    <name type="scientific">Ladona fulva</name>
    <name type="common">Scarce chaser dragonfly</name>
    <name type="synonym">Libellula fulva</name>
    <dbReference type="NCBI Taxonomy" id="123851"/>
    <lineage>
        <taxon>Eukaryota</taxon>
        <taxon>Metazoa</taxon>
        <taxon>Ecdysozoa</taxon>
        <taxon>Arthropoda</taxon>
        <taxon>Hexapoda</taxon>
        <taxon>Insecta</taxon>
        <taxon>Pterygota</taxon>
        <taxon>Palaeoptera</taxon>
        <taxon>Odonata</taxon>
        <taxon>Epiprocta</taxon>
        <taxon>Anisoptera</taxon>
        <taxon>Libelluloidea</taxon>
        <taxon>Libellulidae</taxon>
        <taxon>Ladona</taxon>
    </lineage>
</organism>
<feature type="region of interest" description="Disordered" evidence="1">
    <location>
        <begin position="23"/>
        <end position="46"/>
    </location>
</feature>